<dbReference type="AlphaFoldDB" id="A0A9J7B304"/>
<gene>
    <name evidence="2" type="ORF">NUH88_10060</name>
</gene>
<dbReference type="KEGG" id="naci:NUH88_10060"/>
<dbReference type="Pfam" id="PF11749">
    <property type="entry name" value="DUF3305"/>
    <property type="match status" value="1"/>
</dbReference>
<evidence type="ECO:0000313" key="2">
    <source>
        <dbReference type="EMBL" id="UUX52029.1"/>
    </source>
</evidence>
<organism evidence="2 3">
    <name type="scientific">Nisaea acidiphila</name>
    <dbReference type="NCBI Taxonomy" id="1862145"/>
    <lineage>
        <taxon>Bacteria</taxon>
        <taxon>Pseudomonadati</taxon>
        <taxon>Pseudomonadota</taxon>
        <taxon>Alphaproteobacteria</taxon>
        <taxon>Rhodospirillales</taxon>
        <taxon>Thalassobaculaceae</taxon>
        <taxon>Nisaea</taxon>
    </lineage>
</organism>
<dbReference type="InterPro" id="IPR021736">
    <property type="entry name" value="DUF3305"/>
</dbReference>
<reference evidence="2" key="1">
    <citation type="submission" date="2022-08" db="EMBL/GenBank/DDBJ databases">
        <title>Nisaea acidiphila sp. nov., isolated from a marine algal debris and emended description of the genus Nisaea Urios et al. 2008.</title>
        <authorList>
            <person name="Kwon K."/>
        </authorList>
    </citation>
    <scope>NUCLEOTIDE SEQUENCE</scope>
    <source>
        <strain evidence="2">MEBiC11861</strain>
    </source>
</reference>
<dbReference type="EMBL" id="CP102480">
    <property type="protein sequence ID" value="UUX52029.1"/>
    <property type="molecule type" value="Genomic_DNA"/>
</dbReference>
<evidence type="ECO:0000256" key="1">
    <source>
        <dbReference type="SAM" id="MobiDB-lite"/>
    </source>
</evidence>
<feature type="region of interest" description="Disordered" evidence="1">
    <location>
        <begin position="149"/>
        <end position="180"/>
    </location>
</feature>
<evidence type="ECO:0000313" key="3">
    <source>
        <dbReference type="Proteomes" id="UP001060336"/>
    </source>
</evidence>
<proteinExistence type="predicted"/>
<feature type="compositionally biased region" description="Basic and acidic residues" evidence="1">
    <location>
        <begin position="154"/>
        <end position="166"/>
    </location>
</feature>
<sequence>MERSRTIPVGVVLERRKLDNPWQDHSWSAVSVIVGAPEVAEWKLLEKAEGAERYHAATLPLTLFRGETEPYKVNLAGTPSVYVVLRADDDPDSPYEVVPFLVTASAYEAQDYLDSGEEIVEAVPMPDGLIAWVQEFCDRHHEDEVFVKRKRSDHRKEQDKFARRPAVDAPRNGSGRRRLV</sequence>
<name>A0A9J7B304_9PROT</name>
<protein>
    <submittedName>
        <fullName evidence="2">DUF3305 domain-containing protein</fullName>
    </submittedName>
</protein>
<keyword evidence="3" id="KW-1185">Reference proteome</keyword>
<accession>A0A9J7B304</accession>
<dbReference type="RefSeq" id="WP_257771855.1">
    <property type="nucleotide sequence ID" value="NZ_CP102480.1"/>
</dbReference>
<dbReference type="Proteomes" id="UP001060336">
    <property type="component" value="Chromosome"/>
</dbReference>